<reference evidence="2 3" key="1">
    <citation type="submission" date="2013-05" db="EMBL/GenBank/DDBJ databases">
        <title>Genome Sequence of Streptomyces fradiae.</title>
        <authorList>
            <person name="Kirby R."/>
        </authorList>
    </citation>
    <scope>NUCLEOTIDE SEQUENCE [LARGE SCALE GENOMIC DNA]</scope>
    <source>
        <strain evidence="2 3">ATCC 10745</strain>
    </source>
</reference>
<gene>
    <name evidence="2" type="ORF">K701_10580</name>
</gene>
<feature type="compositionally biased region" description="Basic and acidic residues" evidence="1">
    <location>
        <begin position="1"/>
        <end position="21"/>
    </location>
</feature>
<proteinExistence type="predicted"/>
<accession>A0ABQ6XVX4</accession>
<evidence type="ECO:0000256" key="1">
    <source>
        <dbReference type="SAM" id="MobiDB-lite"/>
    </source>
</evidence>
<evidence type="ECO:0000313" key="2">
    <source>
        <dbReference type="EMBL" id="KAF0649830.1"/>
    </source>
</evidence>
<feature type="region of interest" description="Disordered" evidence="1">
    <location>
        <begin position="1"/>
        <end position="47"/>
    </location>
</feature>
<organism evidence="2 3">
    <name type="scientific">Streptomyces fradiae ATCC 10745 = DSM 40063</name>
    <dbReference type="NCBI Taxonomy" id="1319510"/>
    <lineage>
        <taxon>Bacteria</taxon>
        <taxon>Bacillati</taxon>
        <taxon>Actinomycetota</taxon>
        <taxon>Actinomycetes</taxon>
        <taxon>Kitasatosporales</taxon>
        <taxon>Streptomycetaceae</taxon>
        <taxon>Streptomyces</taxon>
    </lineage>
</organism>
<feature type="compositionally biased region" description="Low complexity" evidence="1">
    <location>
        <begin position="31"/>
        <end position="47"/>
    </location>
</feature>
<dbReference type="EMBL" id="ASYR01000011">
    <property type="protein sequence ID" value="KAF0649830.1"/>
    <property type="molecule type" value="Genomic_DNA"/>
</dbReference>
<keyword evidence="3" id="KW-1185">Reference proteome</keyword>
<evidence type="ECO:0000313" key="3">
    <source>
        <dbReference type="Proteomes" id="UP000731519"/>
    </source>
</evidence>
<dbReference type="Proteomes" id="UP000731519">
    <property type="component" value="Unassembled WGS sequence"/>
</dbReference>
<comment type="caution">
    <text evidence="2">The sequence shown here is derived from an EMBL/GenBank/DDBJ whole genome shotgun (WGS) entry which is preliminary data.</text>
</comment>
<name>A0ABQ6XVX4_STRFR</name>
<sequence>MRAFSDGHRHDRRGRREDAGRCRAPGSGGLATANGAGAVPAPGPTAG</sequence>
<protein>
    <submittedName>
        <fullName evidence="2">Uncharacterized protein</fullName>
    </submittedName>
</protein>